<dbReference type="GO" id="GO:0003700">
    <property type="term" value="F:DNA-binding transcription factor activity"/>
    <property type="evidence" value="ECO:0007669"/>
    <property type="project" value="InterPro"/>
</dbReference>
<evidence type="ECO:0000259" key="4">
    <source>
        <dbReference type="PROSITE" id="PS01124"/>
    </source>
</evidence>
<dbReference type="SMART" id="SM00342">
    <property type="entry name" value="HTH_ARAC"/>
    <property type="match status" value="1"/>
</dbReference>
<keyword evidence="2" id="KW-0238">DNA-binding</keyword>
<dbReference type="InterPro" id="IPR009057">
    <property type="entry name" value="Homeodomain-like_sf"/>
</dbReference>
<evidence type="ECO:0000256" key="3">
    <source>
        <dbReference type="ARBA" id="ARBA00023163"/>
    </source>
</evidence>
<evidence type="ECO:0000313" key="6">
    <source>
        <dbReference type="Proteomes" id="UP000630718"/>
    </source>
</evidence>
<evidence type="ECO:0000313" key="5">
    <source>
        <dbReference type="EMBL" id="GHE97145.1"/>
    </source>
</evidence>
<dbReference type="InterPro" id="IPR018060">
    <property type="entry name" value="HTH_AraC"/>
</dbReference>
<keyword evidence="1" id="KW-0805">Transcription regulation</keyword>
<dbReference type="EMBL" id="BNBI01000004">
    <property type="protein sequence ID" value="GHE97145.1"/>
    <property type="molecule type" value="Genomic_DNA"/>
</dbReference>
<keyword evidence="3" id="KW-0804">Transcription</keyword>
<dbReference type="Pfam" id="PF12852">
    <property type="entry name" value="Cupin_6"/>
    <property type="match status" value="1"/>
</dbReference>
<protein>
    <submittedName>
        <fullName evidence="5">AraC family transcriptional regulator</fullName>
    </submittedName>
</protein>
<dbReference type="AlphaFoldDB" id="A0A919ABH8"/>
<reference evidence="5" key="2">
    <citation type="submission" date="2020-09" db="EMBL/GenBank/DDBJ databases">
        <authorList>
            <person name="Sun Q."/>
            <person name="Ohkuma M."/>
        </authorList>
    </citation>
    <scope>NUCLEOTIDE SEQUENCE</scope>
    <source>
        <strain evidence="5">JCM 4477</strain>
    </source>
</reference>
<feature type="domain" description="HTH araC/xylS-type" evidence="4">
    <location>
        <begin position="203"/>
        <end position="301"/>
    </location>
</feature>
<dbReference type="PANTHER" id="PTHR46796:SF7">
    <property type="entry name" value="ARAC FAMILY TRANSCRIPTIONAL REGULATOR"/>
    <property type="match status" value="1"/>
</dbReference>
<keyword evidence="6" id="KW-1185">Reference proteome</keyword>
<evidence type="ECO:0000256" key="1">
    <source>
        <dbReference type="ARBA" id="ARBA00023015"/>
    </source>
</evidence>
<dbReference type="GO" id="GO:0043565">
    <property type="term" value="F:sequence-specific DNA binding"/>
    <property type="evidence" value="ECO:0007669"/>
    <property type="project" value="InterPro"/>
</dbReference>
<dbReference type="InterPro" id="IPR032783">
    <property type="entry name" value="AraC_lig"/>
</dbReference>
<dbReference type="InterPro" id="IPR050204">
    <property type="entry name" value="AraC_XylS_family_regulators"/>
</dbReference>
<name>A0A919ABH8_9ACTN</name>
<reference evidence="5" key="1">
    <citation type="journal article" date="2014" name="Int. J. Syst. Evol. Microbiol.">
        <title>Complete genome sequence of Corynebacterium casei LMG S-19264T (=DSM 44701T), isolated from a smear-ripened cheese.</title>
        <authorList>
            <consortium name="US DOE Joint Genome Institute (JGI-PGF)"/>
            <person name="Walter F."/>
            <person name="Albersmeier A."/>
            <person name="Kalinowski J."/>
            <person name="Ruckert C."/>
        </authorList>
    </citation>
    <scope>NUCLEOTIDE SEQUENCE</scope>
    <source>
        <strain evidence="5">JCM 4477</strain>
    </source>
</reference>
<gene>
    <name evidence="5" type="ORF">GCM10018772_21650</name>
</gene>
<dbReference type="Pfam" id="PF12833">
    <property type="entry name" value="HTH_18"/>
    <property type="match status" value="1"/>
</dbReference>
<evidence type="ECO:0000256" key="2">
    <source>
        <dbReference type="ARBA" id="ARBA00023125"/>
    </source>
</evidence>
<dbReference type="Proteomes" id="UP000630718">
    <property type="component" value="Unassembled WGS sequence"/>
</dbReference>
<comment type="caution">
    <text evidence="5">The sequence shown here is derived from an EMBL/GenBank/DDBJ whole genome shotgun (WGS) entry which is preliminary data.</text>
</comment>
<proteinExistence type="predicted"/>
<dbReference type="PANTHER" id="PTHR46796">
    <property type="entry name" value="HTH-TYPE TRANSCRIPTIONAL ACTIVATOR RHAS-RELATED"/>
    <property type="match status" value="1"/>
</dbReference>
<sequence length="312" mass="33760">MDVVSDAISAVHLGHPWFHRLRTSGNWCARWDPYDGAGFYVVLKGHCWLLTDGSAPVPLGVGDAVLLPHGTGHVIADSPVDAGVAREKAVPFARWLAATEPTAQSGRHETELLCGTYWLDCSRMHPLMAELPEVVHLPSRVGGHLELRAAIDLLAGELDEMRPGSCVALPNLLDLLLIYMIRAWMSEAPSGVWPRVLGDPVVSAALRAMHADPAAPWSNDRLAAEAGVSRPTLARRFTTLVGRPPMAYLTWWRVIRAATLLRDTPDTLATIAGRVGYGSPYALSHAFQREFGTTPGRYRAQAAGRSADAGAE</sequence>
<dbReference type="SUPFAM" id="SSF46689">
    <property type="entry name" value="Homeodomain-like"/>
    <property type="match status" value="2"/>
</dbReference>
<dbReference type="PROSITE" id="PS01124">
    <property type="entry name" value="HTH_ARAC_FAMILY_2"/>
    <property type="match status" value="1"/>
</dbReference>
<dbReference type="RefSeq" id="WP_190203958.1">
    <property type="nucleotide sequence ID" value="NZ_BNBI01000004.1"/>
</dbReference>
<organism evidence="5 6">
    <name type="scientific">Streptomyces fumanus</name>
    <dbReference type="NCBI Taxonomy" id="67302"/>
    <lineage>
        <taxon>Bacteria</taxon>
        <taxon>Bacillati</taxon>
        <taxon>Actinomycetota</taxon>
        <taxon>Actinomycetes</taxon>
        <taxon>Kitasatosporales</taxon>
        <taxon>Streptomycetaceae</taxon>
        <taxon>Streptomyces</taxon>
    </lineage>
</organism>
<accession>A0A919ABH8</accession>
<dbReference type="Gene3D" id="1.10.10.60">
    <property type="entry name" value="Homeodomain-like"/>
    <property type="match status" value="2"/>
</dbReference>